<dbReference type="Proteomes" id="UP000005222">
    <property type="component" value="Chromosome I"/>
</dbReference>
<dbReference type="OMA" id="FEDIAWD"/>
<dbReference type="GO" id="GO:0000077">
    <property type="term" value="P:DNA damage checkpoint signaling"/>
    <property type="evidence" value="ECO:0007669"/>
    <property type="project" value="InterPro"/>
</dbReference>
<evidence type="ECO:0000256" key="12">
    <source>
        <dbReference type="PIRSR" id="PIRSR000660-2"/>
    </source>
</evidence>
<dbReference type="GO" id="GO:0030447">
    <property type="term" value="P:filamentous growth"/>
    <property type="evidence" value="ECO:0007669"/>
    <property type="project" value="UniProtKB-ARBA"/>
</dbReference>
<dbReference type="CDD" id="cd14012">
    <property type="entry name" value="PK_eIF2AK_GCN2_rpt1"/>
    <property type="match status" value="1"/>
</dbReference>
<keyword evidence="14" id="KW-0175">Coiled coil</keyword>
<dbReference type="SUPFAM" id="SSF56112">
    <property type="entry name" value="Protein kinase-like (PK-like)"/>
    <property type="match status" value="2"/>
</dbReference>
<dbReference type="CDD" id="cd14046">
    <property type="entry name" value="STKc_EIF2AK4_GCN2_rpt2"/>
    <property type="match status" value="1"/>
</dbReference>
<evidence type="ECO:0000259" key="17">
    <source>
        <dbReference type="PROSITE" id="PS50908"/>
    </source>
</evidence>
<dbReference type="FunCoup" id="G8YEQ5">
    <property type="interactions" value="1461"/>
</dbReference>
<evidence type="ECO:0000256" key="10">
    <source>
        <dbReference type="ARBA" id="ARBA00048977"/>
    </source>
</evidence>
<dbReference type="GO" id="GO:0005634">
    <property type="term" value="C:nucleus"/>
    <property type="evidence" value="ECO:0007669"/>
    <property type="project" value="TreeGrafter"/>
</dbReference>
<keyword evidence="7" id="KW-0652">Protein synthesis inhibitor</keyword>
<dbReference type="Pfam" id="PF12745">
    <property type="entry name" value="HGTP_anticodon2"/>
    <property type="match status" value="1"/>
</dbReference>
<evidence type="ECO:0000256" key="15">
    <source>
        <dbReference type="SAM" id="MobiDB-lite"/>
    </source>
</evidence>
<keyword evidence="5" id="KW-0418">Kinase</keyword>
<evidence type="ECO:0000256" key="13">
    <source>
        <dbReference type="PROSITE-ProRule" id="PRU10141"/>
    </source>
</evidence>
<dbReference type="EMBL" id="FO082051">
    <property type="protein sequence ID" value="CCE81654.1"/>
    <property type="molecule type" value="Genomic_DNA"/>
</dbReference>
<evidence type="ECO:0000256" key="8">
    <source>
        <dbReference type="ARBA" id="ARBA00037982"/>
    </source>
</evidence>
<dbReference type="InterPro" id="IPR041715">
    <property type="entry name" value="HisRS-like_core"/>
</dbReference>
<feature type="domain" description="RWD" evidence="17">
    <location>
        <begin position="16"/>
        <end position="128"/>
    </location>
</feature>
<dbReference type="EC" id="2.7.11.1" evidence="1"/>
<name>G8YEQ5_PICSO</name>
<keyword evidence="6 12" id="KW-0067">ATP-binding</keyword>
<dbReference type="InterPro" id="IPR036621">
    <property type="entry name" value="Anticodon-bd_dom_sf"/>
</dbReference>
<feature type="compositionally biased region" description="Low complexity" evidence="15">
    <location>
        <begin position="1590"/>
        <end position="1599"/>
    </location>
</feature>
<keyword evidence="4 12" id="KW-0547">Nucleotide-binding</keyword>
<dbReference type="PROSITE" id="PS00107">
    <property type="entry name" value="PROTEIN_KINASE_ATP"/>
    <property type="match status" value="1"/>
</dbReference>
<sequence length="1732" mass="199488">MGEVLDNQSLEDRQQDEFNSVSSIYGDIFKDITSKKKVWNKKPSPHFQVFLRSSDYEDRPPISITLDIEFTPTYPLTPPIVKLLDPKNIINSRVESLKRRVDEIIKEYPQEEVSFTIICELKDMLDDIQRTTEKVLSLEEEREMRLRNERLKLEKEEEEQQQEKEKAKQKEIEELNEQIMKIQDEYDYEYDEANEMSFNKENEENYVLPRNSNQYYFSFANLIESHIPNTKITLRFKSIIRSFKYSKKDILSTVGEQYIVRPHITPEAQRQLDDKDIEVAYLFTEINLEDTHWTTEEGKKEIQDLERELQIVMNIQHSNIVKLFAFQIDKISESGDKWKIRLLNEYSSSSEPLGEILENSEYINWALARSWLIQMLPAVEYLHNLGIIHKLICLSTVFVHSESTNDYSDDSVDANQHGGNNFSEYLTYLSSKVLKLCHPSYGFRILNMVKRHPGPKNDSSIKITLPFSQTLNPRNWVAPEVANDPQGFQLKTDIWDLGVLFLRVMLGFHSVLIEYHSPDDFFSQFNKQDFPGLEEYADLVYDMLSKMLQQKVSKRPSPLELNAVKLLREGPVFISSVSLGMNNKKFLKSDVEPAQGSEEEAEHADITENMNSPDAKVNHEVPRRSLQVSGVTATNRRYSNQNAHSYLPNENSGGFTNGWGREKIGRYERDFEEIGRLGKGGFGEVVKARNRIEGKFYAIKKIKHRADKLDSLLSEVLSLARLNHQYIVRYYGTWVENIEDDTNAISTDSDSETEDTEEDFKGPWNNKSSSFLVNHDNSFQVDFISNSFDPRIEFCDSSEEDELDSRIEFAHSNEKSVESAESETDSSDSEDRKTRHNQLRNFRTKVTYPKSILYIQMEFCENNTLLNLIEQGLTNHPNNYWRLFRQLLEAVSYIHSEGFIHRDLKPMNIFIDKSNNVKVGDFGLAKNSQFTSVVSQNNQIEPRNKDLSTVVGTVFYTANEVASGDYDEKVDMYSLGIIFFEMCYPMSTGMERASTLNNLRLSSIEFPPAFNESRYKLEKKIITLLLNHDPKGRPGASELLQSGWIPVEHQDQIIKEALKSLADPASPWQQQVRESLFNQPYSLAKDLMFEGNQKNNHIGNLEHSVNDYLLFGKMLDGLFKIFKRHGAIEDFSFNNLLPKAPTQANELVYELLDRNGSVLTLPFDLVLPTARLLSRTNMSIPKIFRHEFVYRPNVRGTGMPEKYSAINFDIVSNSSSERYLNDAECLKVVDEIITYFPCFKTKHSQTAIIINHSDIIDSVISFSFGNIGIEERKRHDVIGILSQLGIEKSPEEIKRYLRNDFNVPHTVTNDLIDTFNFTVDIKKAKMKLQKALLDSPYFMKVERALNYIIQVLTILEKFGISSPIFFSPLSNYNSKYYRQGLMFQVIHKVEKNRKFARILTGGRYDSLIASFINKDVNKFSTPFAVGFSLTANFMFSLIKNIYKRAGSTSLSSESNRIKWKKERCEVLITSMNEAYLQESGFDIASSLWANEISADLFSSVSLDDIIHKATVDGAKWIIFIKQPRKKKSRHKKLSGTFKPLRVRNVVSGKDYDFDYDDVLDYLVEELKPNFNDGYLENVSSTTLDNKDENSPNNNNADYNTPSRIGQVFSAEIDQKVIVVPNDAPRGRKNNKREKWEVESESKVAGADLVQALANSPVITIDARDEVLDMISITSLHQGDEWIRKVVFATNNFPMSFANNIYNTLKKEASKGTKWAVLHSPKSNKTSIIDLQR</sequence>
<dbReference type="Gene3D" id="3.30.930.10">
    <property type="entry name" value="Bira Bifunctional Protein, Domain 2"/>
    <property type="match status" value="1"/>
</dbReference>
<feature type="region of interest" description="Disordered" evidence="15">
    <location>
        <begin position="744"/>
        <end position="763"/>
    </location>
</feature>
<keyword evidence="3" id="KW-0808">Transferase</keyword>
<feature type="domain" description="Protein kinase" evidence="16">
    <location>
        <begin position="243"/>
        <end position="573"/>
    </location>
</feature>
<feature type="region of interest" description="Disordered" evidence="15">
    <location>
        <begin position="810"/>
        <end position="838"/>
    </location>
</feature>
<dbReference type="InterPro" id="IPR024435">
    <property type="entry name" value="HisRS-related_dom"/>
</dbReference>
<reference evidence="18 19" key="1">
    <citation type="journal article" date="2012" name="G3 (Bethesda)">
        <title>Pichia sorbitophila, an interspecies yeast hybrid reveals early steps of genome resolution following polyploidization.</title>
        <authorList>
            <person name="Leh Louis V."/>
            <person name="Despons L."/>
            <person name="Friedrich A."/>
            <person name="Martin T."/>
            <person name="Durrens P."/>
            <person name="Casaregola S."/>
            <person name="Neuveglise C."/>
            <person name="Fairhead C."/>
            <person name="Marck C."/>
            <person name="Cruz J.A."/>
            <person name="Straub M.L."/>
            <person name="Kugler V."/>
            <person name="Sacerdot C."/>
            <person name="Uzunov Z."/>
            <person name="Thierry A."/>
            <person name="Weiss S."/>
            <person name="Bleykasten C."/>
            <person name="De Montigny J."/>
            <person name="Jacques N."/>
            <person name="Jung P."/>
            <person name="Lemaire M."/>
            <person name="Mallet S."/>
            <person name="Morel G."/>
            <person name="Richard G.F."/>
            <person name="Sarkar A."/>
            <person name="Savel G."/>
            <person name="Schacherer J."/>
            <person name="Seret M.L."/>
            <person name="Talla E."/>
            <person name="Samson G."/>
            <person name="Jubin C."/>
            <person name="Poulain J."/>
            <person name="Vacherie B."/>
            <person name="Barbe V."/>
            <person name="Pelletier E."/>
            <person name="Sherman D.J."/>
            <person name="Westhof E."/>
            <person name="Weissenbach J."/>
            <person name="Baret P.V."/>
            <person name="Wincker P."/>
            <person name="Gaillardin C."/>
            <person name="Dujon B."/>
            <person name="Souciet J.L."/>
        </authorList>
    </citation>
    <scope>NUCLEOTIDE SEQUENCE [LARGE SCALE GENOMIC DNA]</scope>
    <source>
        <strain evidence="19">ATCC MYA-4447 / BCRC 22081 / CBS 7064 / NBRC 10061 / NRRL Y-12695</strain>
    </source>
</reference>
<evidence type="ECO:0000256" key="3">
    <source>
        <dbReference type="ARBA" id="ARBA00022679"/>
    </source>
</evidence>
<accession>G8YEQ5</accession>
<dbReference type="PROSITE" id="PS00108">
    <property type="entry name" value="PROTEIN_KINASE_ST"/>
    <property type="match status" value="1"/>
</dbReference>
<dbReference type="InterPro" id="IPR000719">
    <property type="entry name" value="Prot_kinase_dom"/>
</dbReference>
<comment type="catalytic activity">
    <reaction evidence="9">
        <text>L-threonyl-[protein] + ATP = O-phospho-L-threonyl-[protein] + ADP + H(+)</text>
        <dbReference type="Rhea" id="RHEA:46608"/>
        <dbReference type="Rhea" id="RHEA-COMP:11060"/>
        <dbReference type="Rhea" id="RHEA-COMP:11605"/>
        <dbReference type="ChEBI" id="CHEBI:15378"/>
        <dbReference type="ChEBI" id="CHEBI:30013"/>
        <dbReference type="ChEBI" id="CHEBI:30616"/>
        <dbReference type="ChEBI" id="CHEBI:61977"/>
        <dbReference type="ChEBI" id="CHEBI:456216"/>
        <dbReference type="EC" id="2.7.11.1"/>
    </reaction>
    <physiologicalReaction direction="left-to-right" evidence="9">
        <dbReference type="Rhea" id="RHEA:46609"/>
    </physiologicalReaction>
</comment>
<dbReference type="InterPro" id="IPR050339">
    <property type="entry name" value="CC_SR_Kinase"/>
</dbReference>
<dbReference type="CDD" id="cd23823">
    <property type="entry name" value="RWD_GCN2"/>
    <property type="match status" value="1"/>
</dbReference>
<dbReference type="GO" id="GO:0005524">
    <property type="term" value="F:ATP binding"/>
    <property type="evidence" value="ECO:0007669"/>
    <property type="project" value="UniProtKB-UniRule"/>
</dbReference>
<evidence type="ECO:0000256" key="4">
    <source>
        <dbReference type="ARBA" id="ARBA00022741"/>
    </source>
</evidence>
<keyword evidence="2" id="KW-0723">Serine/threonine-protein kinase</keyword>
<dbReference type="FunFam" id="3.10.110.10:FF:000050">
    <property type="entry name" value="eIF-2-alpha kinase GCN2"/>
    <property type="match status" value="1"/>
</dbReference>
<evidence type="ECO:0000256" key="2">
    <source>
        <dbReference type="ARBA" id="ARBA00022527"/>
    </source>
</evidence>
<gene>
    <name evidence="18" type="primary">Piso0_002317</name>
    <name evidence="18" type="ORF">GNLVRS01_PISO0I07576g</name>
</gene>
<evidence type="ECO:0000256" key="6">
    <source>
        <dbReference type="ARBA" id="ARBA00022840"/>
    </source>
</evidence>
<evidence type="ECO:0000256" key="14">
    <source>
        <dbReference type="SAM" id="Coils"/>
    </source>
</evidence>
<dbReference type="InParanoid" id="G8YEQ5"/>
<dbReference type="SMART" id="SM00591">
    <property type="entry name" value="RWD"/>
    <property type="match status" value="1"/>
</dbReference>
<dbReference type="SUPFAM" id="SSF54495">
    <property type="entry name" value="UBC-like"/>
    <property type="match status" value="1"/>
</dbReference>
<dbReference type="Gene3D" id="3.40.50.800">
    <property type="entry name" value="Anticodon-binding domain"/>
    <property type="match status" value="1"/>
</dbReference>
<dbReference type="GO" id="GO:0009893">
    <property type="term" value="P:positive regulation of metabolic process"/>
    <property type="evidence" value="ECO:0007669"/>
    <property type="project" value="UniProtKB-ARBA"/>
</dbReference>
<feature type="region of interest" description="Disordered" evidence="15">
    <location>
        <begin position="1578"/>
        <end position="1600"/>
    </location>
</feature>
<dbReference type="SMART" id="SM00220">
    <property type="entry name" value="S_TKc"/>
    <property type="match status" value="1"/>
</dbReference>
<dbReference type="Gene3D" id="1.10.510.10">
    <property type="entry name" value="Transferase(Phosphotransferase) domain 1"/>
    <property type="match status" value="2"/>
</dbReference>
<dbReference type="Pfam" id="PF05773">
    <property type="entry name" value="RWD"/>
    <property type="match status" value="1"/>
</dbReference>
<keyword evidence="19" id="KW-1185">Reference proteome</keyword>
<dbReference type="FunFam" id="3.30.200.20:FF:000379">
    <property type="entry name" value="eIF-2-alpha kinase GCN2"/>
    <property type="match status" value="1"/>
</dbReference>
<dbReference type="eggNOG" id="KOG1035">
    <property type="taxonomic scope" value="Eukaryota"/>
</dbReference>
<dbReference type="InterPro" id="IPR016135">
    <property type="entry name" value="UBQ-conjugating_enzyme/RWD"/>
</dbReference>
<dbReference type="Pfam" id="PF13393">
    <property type="entry name" value="tRNA-synt_His"/>
    <property type="match status" value="1"/>
</dbReference>
<dbReference type="Pfam" id="PF00069">
    <property type="entry name" value="Pkinase"/>
    <property type="match status" value="3"/>
</dbReference>
<dbReference type="PIRSF" id="PIRSF000660">
    <property type="entry name" value="Ser/Thr_PK_GCN2"/>
    <property type="match status" value="1"/>
</dbReference>
<dbReference type="InterPro" id="IPR008271">
    <property type="entry name" value="Ser/Thr_kinase_AS"/>
</dbReference>
<organism evidence="18 19">
    <name type="scientific">Pichia sorbitophila (strain ATCC MYA-4447 / BCRC 22081 / CBS 7064 / NBRC 10061 / NRRL Y-12695)</name>
    <name type="common">Hybrid yeast</name>
    <dbReference type="NCBI Taxonomy" id="559304"/>
    <lineage>
        <taxon>Eukaryota</taxon>
        <taxon>Fungi</taxon>
        <taxon>Dikarya</taxon>
        <taxon>Ascomycota</taxon>
        <taxon>Saccharomycotina</taxon>
        <taxon>Pichiomycetes</taxon>
        <taxon>Debaryomycetaceae</taxon>
        <taxon>Millerozyma</taxon>
    </lineage>
</organism>
<evidence type="ECO:0000313" key="19">
    <source>
        <dbReference type="Proteomes" id="UP000005222"/>
    </source>
</evidence>
<dbReference type="Gene3D" id="3.10.110.10">
    <property type="entry name" value="Ubiquitin Conjugating Enzyme"/>
    <property type="match status" value="1"/>
</dbReference>
<dbReference type="STRING" id="559304.G8YEQ5"/>
<comment type="catalytic activity">
    <reaction evidence="10">
        <text>L-seryl-[protein] + ATP = O-phospho-L-seryl-[protein] + ADP + H(+)</text>
        <dbReference type="Rhea" id="RHEA:17989"/>
        <dbReference type="Rhea" id="RHEA-COMP:9863"/>
        <dbReference type="Rhea" id="RHEA-COMP:11604"/>
        <dbReference type="ChEBI" id="CHEBI:15378"/>
        <dbReference type="ChEBI" id="CHEBI:29999"/>
        <dbReference type="ChEBI" id="CHEBI:30616"/>
        <dbReference type="ChEBI" id="CHEBI:83421"/>
        <dbReference type="ChEBI" id="CHEBI:456216"/>
        <dbReference type="EC" id="2.7.11.1"/>
    </reaction>
    <physiologicalReaction direction="left-to-right" evidence="10">
        <dbReference type="Rhea" id="RHEA:17990"/>
    </physiologicalReaction>
</comment>
<feature type="compositionally biased region" description="Acidic residues" evidence="15">
    <location>
        <begin position="749"/>
        <end position="758"/>
    </location>
</feature>
<dbReference type="InterPro" id="IPR045864">
    <property type="entry name" value="aa-tRNA-synth_II/BPL/LPL"/>
</dbReference>
<evidence type="ECO:0000259" key="16">
    <source>
        <dbReference type="PROSITE" id="PS50011"/>
    </source>
</evidence>
<evidence type="ECO:0000256" key="7">
    <source>
        <dbReference type="ARBA" id="ARBA00023193"/>
    </source>
</evidence>
<feature type="binding site" evidence="12">
    <location>
        <position position="700"/>
    </location>
    <ligand>
        <name>ATP</name>
        <dbReference type="ChEBI" id="CHEBI:30616"/>
    </ligand>
</feature>
<dbReference type="GO" id="GO:0005737">
    <property type="term" value="C:cytoplasm"/>
    <property type="evidence" value="ECO:0007669"/>
    <property type="project" value="TreeGrafter"/>
</dbReference>
<dbReference type="PROSITE" id="PS50011">
    <property type="entry name" value="PROTEIN_KINASE_DOM"/>
    <property type="match status" value="2"/>
</dbReference>
<evidence type="ECO:0000256" key="1">
    <source>
        <dbReference type="ARBA" id="ARBA00012513"/>
    </source>
</evidence>
<evidence type="ECO:0000256" key="5">
    <source>
        <dbReference type="ARBA" id="ARBA00022777"/>
    </source>
</evidence>
<dbReference type="PANTHER" id="PTHR11042">
    <property type="entry name" value="EUKARYOTIC TRANSLATION INITIATION FACTOR 2-ALPHA KINASE EIF2-ALPHA KINASE -RELATED"/>
    <property type="match status" value="1"/>
</dbReference>
<dbReference type="GO" id="GO:0017148">
    <property type="term" value="P:negative regulation of translation"/>
    <property type="evidence" value="ECO:0007669"/>
    <property type="project" value="UniProtKB-KW"/>
</dbReference>
<dbReference type="Gene3D" id="3.30.200.20">
    <property type="entry name" value="Phosphorylase Kinase, domain 1"/>
    <property type="match status" value="1"/>
</dbReference>
<protein>
    <recommendedName>
        <fullName evidence="1">non-specific serine/threonine protein kinase</fullName>
        <ecNumber evidence="1">2.7.11.1</ecNumber>
    </recommendedName>
</protein>
<comment type="similarity">
    <text evidence="8">Belongs to the protein kinase superfamily. Ser/Thr protein kinase family. GCN2 subfamily.</text>
</comment>
<proteinExistence type="inferred from homology"/>
<dbReference type="SUPFAM" id="SSF55681">
    <property type="entry name" value="Class II aaRS and biotin synthetases"/>
    <property type="match status" value="1"/>
</dbReference>
<dbReference type="GO" id="GO:0004694">
    <property type="term" value="F:eukaryotic translation initiation factor 2alpha kinase activity"/>
    <property type="evidence" value="ECO:0007669"/>
    <property type="project" value="InterPro"/>
</dbReference>
<dbReference type="InterPro" id="IPR016255">
    <property type="entry name" value="Gcn2"/>
</dbReference>
<dbReference type="InterPro" id="IPR006575">
    <property type="entry name" value="RWD_dom"/>
</dbReference>
<feature type="domain" description="Protein kinase" evidence="16">
    <location>
        <begin position="671"/>
        <end position="1045"/>
    </location>
</feature>
<feature type="binding site" evidence="12">
    <location>
        <begin position="677"/>
        <end position="685"/>
    </location>
    <ligand>
        <name>ATP</name>
        <dbReference type="ChEBI" id="CHEBI:30616"/>
    </ligand>
</feature>
<dbReference type="InterPro" id="IPR011009">
    <property type="entry name" value="Kinase-like_dom_sf"/>
</dbReference>
<dbReference type="InterPro" id="IPR017441">
    <property type="entry name" value="Protein_kinase_ATP_BS"/>
</dbReference>
<dbReference type="PANTHER" id="PTHR11042:SF160">
    <property type="entry name" value="EUKARYOTIC TRANSLATION INITIATION FACTOR 2-ALPHA KINASE 1"/>
    <property type="match status" value="1"/>
</dbReference>
<feature type="coiled-coil region" evidence="14">
    <location>
        <begin position="87"/>
        <end position="192"/>
    </location>
</feature>
<dbReference type="HOGENOM" id="CLU_001222_2_0_1"/>
<feature type="binding site" evidence="13">
    <location>
        <position position="701"/>
    </location>
    <ligand>
        <name>ATP</name>
        <dbReference type="ChEBI" id="CHEBI:30616"/>
    </ligand>
</feature>
<feature type="active site" description="Proton acceptor" evidence="11">
    <location>
        <position position="903"/>
    </location>
</feature>
<evidence type="ECO:0000256" key="11">
    <source>
        <dbReference type="PIRSR" id="PIRSR000660-1"/>
    </source>
</evidence>
<evidence type="ECO:0000256" key="9">
    <source>
        <dbReference type="ARBA" id="ARBA00048659"/>
    </source>
</evidence>
<evidence type="ECO:0000313" key="18">
    <source>
        <dbReference type="EMBL" id="CCE81654.1"/>
    </source>
</evidence>
<dbReference type="OrthoDB" id="341578at2759"/>
<dbReference type="PROSITE" id="PS50908">
    <property type="entry name" value="RWD"/>
    <property type="match status" value="1"/>
</dbReference>